<feature type="compositionally biased region" description="Acidic residues" evidence="1">
    <location>
        <begin position="1739"/>
        <end position="1749"/>
    </location>
</feature>
<feature type="compositionally biased region" description="Polar residues" evidence="1">
    <location>
        <begin position="1723"/>
        <end position="1737"/>
    </location>
</feature>
<dbReference type="SUPFAM" id="SSF52540">
    <property type="entry name" value="P-loop containing nucleoside triphosphate hydrolases"/>
    <property type="match status" value="1"/>
</dbReference>
<proteinExistence type="predicted"/>
<dbReference type="EMBL" id="CAJMWT010004304">
    <property type="protein sequence ID" value="CAE6488057.1"/>
    <property type="molecule type" value="Genomic_DNA"/>
</dbReference>
<comment type="caution">
    <text evidence="2">The sequence shown here is derived from an EMBL/GenBank/DDBJ whole genome shotgun (WGS) entry which is preliminary data.</text>
</comment>
<dbReference type="Gene3D" id="3.40.50.300">
    <property type="entry name" value="P-loop containing nucleotide triphosphate hydrolases"/>
    <property type="match status" value="1"/>
</dbReference>
<dbReference type="PANTHER" id="PTHR21529:SF4">
    <property type="entry name" value="TPR AND ANKYRIN REPEAT-CONTAINING PROTEIN 1"/>
    <property type="match status" value="1"/>
</dbReference>
<dbReference type="Proteomes" id="UP000663843">
    <property type="component" value="Unassembled WGS sequence"/>
</dbReference>
<feature type="region of interest" description="Disordered" evidence="1">
    <location>
        <begin position="1"/>
        <end position="31"/>
    </location>
</feature>
<name>A0A8H3CJ84_9AGAM</name>
<reference evidence="2" key="1">
    <citation type="submission" date="2021-01" db="EMBL/GenBank/DDBJ databases">
        <authorList>
            <person name="Kaushik A."/>
        </authorList>
    </citation>
    <scope>NUCLEOTIDE SEQUENCE</scope>
    <source>
        <strain evidence="2">AG2-2IIIB</strain>
    </source>
</reference>
<feature type="region of interest" description="Disordered" evidence="1">
    <location>
        <begin position="1975"/>
        <end position="2029"/>
    </location>
</feature>
<evidence type="ECO:0008006" key="4">
    <source>
        <dbReference type="Google" id="ProtNLM"/>
    </source>
</evidence>
<dbReference type="InterPro" id="IPR039904">
    <property type="entry name" value="TRANK1"/>
</dbReference>
<feature type="compositionally biased region" description="Polar residues" evidence="1">
    <location>
        <begin position="2018"/>
        <end position="2029"/>
    </location>
</feature>
<accession>A0A8H3CJ84</accession>
<organism evidence="2 3">
    <name type="scientific">Rhizoctonia solani</name>
    <dbReference type="NCBI Taxonomy" id="456999"/>
    <lineage>
        <taxon>Eukaryota</taxon>
        <taxon>Fungi</taxon>
        <taxon>Dikarya</taxon>
        <taxon>Basidiomycota</taxon>
        <taxon>Agaricomycotina</taxon>
        <taxon>Agaricomycetes</taxon>
        <taxon>Cantharellales</taxon>
        <taxon>Ceratobasidiaceae</taxon>
        <taxon>Rhizoctonia</taxon>
    </lineage>
</organism>
<feature type="region of interest" description="Disordered" evidence="1">
    <location>
        <begin position="1719"/>
        <end position="1749"/>
    </location>
</feature>
<gene>
    <name evidence="2" type="ORF">RDB_LOCUS125945</name>
</gene>
<dbReference type="PANTHER" id="PTHR21529">
    <property type="entry name" value="MAMMARY TURMOR VIRUS RECEPTOR HOMOLOG 1, 2 MTVR1, 2"/>
    <property type="match status" value="1"/>
</dbReference>
<sequence length="2029" mass="230034">MPFSSQANPGLRDKPTGMDYDPVNTGDTSQENVRTLSSAKYFDDWSGRGAWSIAIGSRAVGDLRQMRKRDSHVFAMVSKKIKELSQGFFSDSNQKRLVGMNTEVPIYEAKVSRDLRIVYQIDLDTDVEAKVDKQIIKLYGIYTHAQMDNRLWSLVSNYHSTRRGKEYRRRCSFRETPRTLGNNVTLPAQFPHEEGVEAPIEPQTGGIVGMDDEIEDGDLSVVRSIVASEKFMLMSKSLVKSIVDDLNGGHAFQVSPKEKEVIYYDSATFLLGRSGTGKTTCIVFKMLGIEKTFEWAEEGRPRQVFITQSLEHAQRVQDYYQSLAQTDFSRTNVSNEKVIDDEPSLFEPGDEDVNSFGLPSRYSLLEDRHFPLFLTFNQLCNLLEEDYRLEFASQAHLEASTGAPNAQLGAKVDGESKRNPLYTDDNLFQAALTMDRIKENKHAAVTFEVFVTAYWPHFDRRLVKDLDPAQVYSEFLGVIEGSELTLSNELNMLSRRQYMEYRRGKSLLSSQGDKIYTLYESYRKIRIRLGGHDAAERTHALIVATRNGQNVPGPKIDALYVDEAQDNLLIDAKLLRNLSNNPHGILMAGDTAQAQDEATRTKKRKLIHPALFHLPVNYRSHSGIVACASSLVELISDLFPNSIDKLGRETGLIGGPRPTFFSGWKDSGIPIAQFIRSQEGDKVKLGANQVVLVRNNASRDALRARFGEIGLILTLYESKGLEFDDALLYNFFEDSVAGATTWRVILNGLNSNKVGPVPQFEEVRHAVICSELKNLYVGLTRARNHCWILDASERAEPIKLFWTERELIEQCGPKDPRPPLSESASKSEWEQRGRMLFKRQLYSQATLCFDWADLILERDISAAYEARNQARLLQESKSYHRGSRAAFRSAAEKFLECCKATVAKQRNSCYLQAAECFIQAEERKAAAEVFVMVQKFALAVQNFQYAECFIEAAAIVKAHPDHIERCIAEEIINFARLEYLRCGRYEEVSELFDDLDEQLEYMEDYGFDIGRIRILKQHGRFGAAAEVAFERGDYIEGIRLLQSSGDPKLLRRAIEKALQGLWVLFPLSSQGNTSSNHSVADTLIQCLTFNEPGILTKEEKHQLEVFKAIHTADLIRIGSLARSHATLVFDSPYRSTLSLLCFSYSSTVLVPSEEWSIQDFVNNAKIAWEYIDQLSLFARTLNISRSPTQRLLGVEPAGSNSFFTNIDEDSSSFRVYSTSVVYNFLQKLNSFSTENPPRDTSGFNRVLNLAFLTGTKPNVQKLASYALHSIFRTVITKMHAASCSNLQNLSVCLDFGVFGKCRRANCRKQHVNCHQESATECQTSFNLRIRALLMQVHLMSKYRPQTYSGEVEGRQIRRTWAQIMYEALMPIFPPLGGLHSIDETIVPELNTAGHFISTWCEQVLFELDPLYRGETFLSDALTFLGLAFHVNGKGFNSRLWRLHSSGLVRHREGLMIIDPETQCPSSIMGCFIDFYQRQSGNIIQRVLQAIRHVVFHGLTIELNLLVNLLELVGREIIVQYRTHLKGESEVFNGLVVPQSWALDLLKRSPLTAQKGVDLKAFLKILYKLLENIRINNLKPSSLYSFGRGSSVGQWILILRICRIMVLVCINTSLPLSTRDEVRLNISSALTGPWETHHHLCEKFIQAGSWTELQRLIIHCSLNRGLDRLIRLFHCKDSSDVRPRMSKLLSLVVYNSLSDLKQILSSASFAQSLQIPNPQAEPFSLSNSSQGPSVNQMDTPELENDPELEDRDTTNLIHTDQEPIQSTRNLTMNETESGRKILLTYRKHILRKHRRERLAVGVIWRCYSRYLRRRNASRSPADETFVELQHEYKKDIKIPNDPQSLLPSFYRHKAILLGCMPHVAGCLRGLEHMNQLQKSTNRKRLQSVRHEELQAIQASMHACSAFTVKLRNLLLAIKPGSTELQDLRALQRHVRDLDGVYREMEEEFGQDRIPLSLKQHRTLGIGIILAQSTAAQPPASTIDETSRKRVHSAEIFGRNRSDETDGSNRPSPGALPNALEQSSFRSCVIT</sequence>
<evidence type="ECO:0000313" key="3">
    <source>
        <dbReference type="Proteomes" id="UP000663843"/>
    </source>
</evidence>
<protein>
    <recommendedName>
        <fullName evidence="4">TPR and ankyrin repeat-containing protein 1</fullName>
    </recommendedName>
</protein>
<evidence type="ECO:0000313" key="2">
    <source>
        <dbReference type="EMBL" id="CAE6488057.1"/>
    </source>
</evidence>
<evidence type="ECO:0000256" key="1">
    <source>
        <dbReference type="SAM" id="MobiDB-lite"/>
    </source>
</evidence>
<dbReference type="InterPro" id="IPR027417">
    <property type="entry name" value="P-loop_NTPase"/>
</dbReference>